<dbReference type="EMBL" id="BASD01000011">
    <property type="protein sequence ID" value="GAD18951.1"/>
    <property type="molecule type" value="Genomic_DNA"/>
</dbReference>
<name>T1D187_9HELI</name>
<dbReference type="Proteomes" id="UP000018143">
    <property type="component" value="Unassembled WGS sequence"/>
</dbReference>
<dbReference type="AlphaFoldDB" id="T1D187"/>
<gene>
    <name evidence="1" type="ORF">HFN_0082</name>
</gene>
<comment type="caution">
    <text evidence="1">The sequence shown here is derived from an EMBL/GenBank/DDBJ whole genome shotgun (WGS) entry which is preliminary data.</text>
</comment>
<protein>
    <submittedName>
        <fullName evidence="1">Putative sugar transferase</fullName>
    </submittedName>
</protein>
<dbReference type="Pfam" id="PF14305">
    <property type="entry name" value="ATPgrasp_TupA"/>
    <property type="match status" value="1"/>
</dbReference>
<evidence type="ECO:0000313" key="1">
    <source>
        <dbReference type="EMBL" id="GAD18951.1"/>
    </source>
</evidence>
<proteinExistence type="predicted"/>
<dbReference type="InterPro" id="IPR029465">
    <property type="entry name" value="ATPgrasp_TupA"/>
</dbReference>
<accession>T1D187</accession>
<reference evidence="1 2" key="1">
    <citation type="journal article" date="2013" name="Genome Announc.">
        <title>Draft Genome Sequence of Helicobacter fennelliae Strain MRY12-0050, Isolated from a Bacteremia Patient.</title>
        <authorList>
            <person name="Rimbara E."/>
            <person name="Matsui M."/>
            <person name="Mori S."/>
            <person name="Suzuki S."/>
            <person name="Suzuki M."/>
            <person name="Kim H."/>
            <person name="Sekizuka T."/>
            <person name="Kuroda M."/>
            <person name="Shibayama K."/>
        </authorList>
    </citation>
    <scope>NUCLEOTIDE SEQUENCE [LARGE SCALE GENOMIC DNA]</scope>
    <source>
        <strain evidence="1 2">MRY12-0050</strain>
    </source>
</reference>
<dbReference type="eggNOG" id="COG1216">
    <property type="taxonomic scope" value="Bacteria"/>
</dbReference>
<organism evidence="1 2">
    <name type="scientific">Helicobacter fennelliae MRY12-0050</name>
    <dbReference type="NCBI Taxonomy" id="1325130"/>
    <lineage>
        <taxon>Bacteria</taxon>
        <taxon>Pseudomonadati</taxon>
        <taxon>Campylobacterota</taxon>
        <taxon>Epsilonproteobacteria</taxon>
        <taxon>Campylobacterales</taxon>
        <taxon>Helicobacteraceae</taxon>
        <taxon>Helicobacter</taxon>
    </lineage>
</organism>
<keyword evidence="2" id="KW-1185">Reference proteome</keyword>
<keyword evidence="1" id="KW-0808">Transferase</keyword>
<dbReference type="GO" id="GO:0016740">
    <property type="term" value="F:transferase activity"/>
    <property type="evidence" value="ECO:0007669"/>
    <property type="project" value="UniProtKB-KW"/>
</dbReference>
<evidence type="ECO:0000313" key="2">
    <source>
        <dbReference type="Proteomes" id="UP000018143"/>
    </source>
</evidence>
<sequence>MNEQWEDLEFNYKNKAVTLLPKPQNFQTLKNIALHLAKPFDYVRVDLYVIKNKIFVGELTFTPNGGIDTEIPPIWDKKLGDLWKIKA</sequence>